<evidence type="ECO:0000313" key="7">
    <source>
        <dbReference type="Proteomes" id="UP000295711"/>
    </source>
</evidence>
<dbReference type="PROSITE" id="PS50005">
    <property type="entry name" value="TPR"/>
    <property type="match status" value="2"/>
</dbReference>
<proteinExistence type="predicted"/>
<keyword evidence="5" id="KW-0472">Membrane</keyword>
<reference evidence="6 7" key="1">
    <citation type="submission" date="2019-03" db="EMBL/GenBank/DDBJ databases">
        <title>Genomic Encyclopedia of Type Strains, Phase IV (KMG-IV): sequencing the most valuable type-strain genomes for metagenomic binning, comparative biology and taxonomic classification.</title>
        <authorList>
            <person name="Goeker M."/>
        </authorList>
    </citation>
    <scope>NUCLEOTIDE SEQUENCE [LARGE SCALE GENOMIC DNA]</scope>
    <source>
        <strain evidence="6 7">DSM 28559</strain>
    </source>
</reference>
<dbReference type="Pfam" id="PF13424">
    <property type="entry name" value="TPR_12"/>
    <property type="match status" value="1"/>
</dbReference>
<evidence type="ECO:0000313" key="6">
    <source>
        <dbReference type="EMBL" id="TCO85525.1"/>
    </source>
</evidence>
<dbReference type="SMART" id="SM00028">
    <property type="entry name" value="TPR"/>
    <property type="match status" value="7"/>
</dbReference>
<feature type="region of interest" description="Disordered" evidence="4">
    <location>
        <begin position="1"/>
        <end position="81"/>
    </location>
</feature>
<keyword evidence="5" id="KW-1133">Transmembrane helix</keyword>
<evidence type="ECO:0000256" key="1">
    <source>
        <dbReference type="ARBA" id="ARBA00022737"/>
    </source>
</evidence>
<dbReference type="Pfam" id="PF13432">
    <property type="entry name" value="TPR_16"/>
    <property type="match status" value="1"/>
</dbReference>
<keyword evidence="5" id="KW-0812">Transmembrane</keyword>
<dbReference type="PANTHER" id="PTHR44858">
    <property type="entry name" value="TETRATRICOPEPTIDE REPEAT PROTEIN 6"/>
    <property type="match status" value="1"/>
</dbReference>
<feature type="transmembrane region" description="Helical" evidence="5">
    <location>
        <begin position="86"/>
        <end position="107"/>
    </location>
</feature>
<evidence type="ECO:0000256" key="5">
    <source>
        <dbReference type="SAM" id="Phobius"/>
    </source>
</evidence>
<comment type="caution">
    <text evidence="6">The sequence shown here is derived from an EMBL/GenBank/DDBJ whole genome shotgun (WGS) entry which is preliminary data.</text>
</comment>
<gene>
    <name evidence="6" type="ORF">EV212_103249</name>
</gene>
<dbReference type="InterPro" id="IPR011990">
    <property type="entry name" value="TPR-like_helical_dom_sf"/>
</dbReference>
<dbReference type="Pfam" id="PF13181">
    <property type="entry name" value="TPR_8"/>
    <property type="match status" value="2"/>
</dbReference>
<feature type="compositionally biased region" description="Basic residues" evidence="4">
    <location>
        <begin position="60"/>
        <end position="70"/>
    </location>
</feature>
<accession>A0A4R2LDZ3</accession>
<dbReference type="PANTHER" id="PTHR44858:SF1">
    <property type="entry name" value="UDP-N-ACETYLGLUCOSAMINE--PEPTIDE N-ACETYLGLUCOSAMINYLTRANSFERASE SPINDLY-RELATED"/>
    <property type="match status" value="1"/>
</dbReference>
<keyword evidence="1" id="KW-0677">Repeat</keyword>
<keyword evidence="2 3" id="KW-0802">TPR repeat</keyword>
<evidence type="ECO:0000256" key="2">
    <source>
        <dbReference type="ARBA" id="ARBA00022803"/>
    </source>
</evidence>
<feature type="compositionally biased region" description="Basic and acidic residues" evidence="4">
    <location>
        <begin position="42"/>
        <end position="59"/>
    </location>
</feature>
<feature type="repeat" description="TPR" evidence="3">
    <location>
        <begin position="184"/>
        <end position="217"/>
    </location>
</feature>
<dbReference type="Gene3D" id="1.25.40.10">
    <property type="entry name" value="Tetratricopeptide repeat domain"/>
    <property type="match status" value="3"/>
</dbReference>
<dbReference type="OrthoDB" id="305319at2"/>
<dbReference type="InterPro" id="IPR050498">
    <property type="entry name" value="Ycf3"/>
</dbReference>
<feature type="compositionally biased region" description="Basic and acidic residues" evidence="4">
    <location>
        <begin position="17"/>
        <end position="29"/>
    </location>
</feature>
<dbReference type="InterPro" id="IPR019734">
    <property type="entry name" value="TPR_rpt"/>
</dbReference>
<sequence>MEEKRRRKRKIDISGSSEKKRRGDSEISNRKRPTGSSGRVKRLGDSEALERSRRLETSNRKKKTMKKTTGRKSSGVKAKRHHQRNIIGRVIQVLLAVALVCVLFYVVRNFGEGNKLNNKGLEAYAQADYETAHDYFTKAIEYDGGNGEYYMNQGMARSELKLYDDAMVSFNKALELMKRDRDIQLVYRAMGISQLYQGNYEEALNCFNQALDGKESRFSATEIDILYYKAETQDKAGKYVEAVMTYTQLVDAEKSADAYMLRGMEYVKVGDGTSAEADLRIAIKKDKKNYEIYLALYEALVSQNKTEDAKAVLNEALGLGGNKAKDLVNQGNIYLKLGDLTMAEEKLQKALDKGEISANLGLAELSTQKSPADYTLACQYYETYVAEIRDNAEAYNDYGLCLMEMGDPAKAETIFTQGVALNNRLLDRMISKNQIFAAEQAGHWEKALEYINVYLDKYSDDSAAAREKTFIQTRIR</sequence>
<name>A0A4R2LDZ3_9FIRM</name>
<organism evidence="6 7">
    <name type="scientific">Frisingicoccus caecimuris</name>
    <dbReference type="NCBI Taxonomy" id="1796636"/>
    <lineage>
        <taxon>Bacteria</taxon>
        <taxon>Bacillati</taxon>
        <taxon>Bacillota</taxon>
        <taxon>Clostridia</taxon>
        <taxon>Lachnospirales</taxon>
        <taxon>Lachnospiraceae</taxon>
        <taxon>Frisingicoccus</taxon>
    </lineage>
</organism>
<dbReference type="AlphaFoldDB" id="A0A4R2LDZ3"/>
<protein>
    <submittedName>
        <fullName evidence="6">Tetratricopeptide repeat protein</fullName>
    </submittedName>
</protein>
<feature type="compositionally biased region" description="Basic residues" evidence="4">
    <location>
        <begin position="1"/>
        <end position="10"/>
    </location>
</feature>
<evidence type="ECO:0000256" key="3">
    <source>
        <dbReference type="PROSITE-ProRule" id="PRU00339"/>
    </source>
</evidence>
<feature type="repeat" description="TPR" evidence="3">
    <location>
        <begin position="147"/>
        <end position="180"/>
    </location>
</feature>
<keyword evidence="7" id="KW-1185">Reference proteome</keyword>
<dbReference type="EMBL" id="SLXA01000003">
    <property type="protein sequence ID" value="TCO85525.1"/>
    <property type="molecule type" value="Genomic_DNA"/>
</dbReference>
<evidence type="ECO:0000256" key="4">
    <source>
        <dbReference type="SAM" id="MobiDB-lite"/>
    </source>
</evidence>
<dbReference type="Proteomes" id="UP000295711">
    <property type="component" value="Unassembled WGS sequence"/>
</dbReference>
<dbReference type="SUPFAM" id="SSF48452">
    <property type="entry name" value="TPR-like"/>
    <property type="match status" value="2"/>
</dbReference>